<dbReference type="InterPro" id="IPR050661">
    <property type="entry name" value="BglG_antiterminators"/>
</dbReference>
<feature type="domain" description="PTS EIIA type-2" evidence="5">
    <location>
        <begin position="499"/>
        <end position="646"/>
    </location>
</feature>
<organism evidence="8 9">
    <name type="scientific">Alicyclobacillus cycloheptanicus</name>
    <dbReference type="NCBI Taxonomy" id="1457"/>
    <lineage>
        <taxon>Bacteria</taxon>
        <taxon>Bacillati</taxon>
        <taxon>Bacillota</taxon>
        <taxon>Bacilli</taxon>
        <taxon>Bacillales</taxon>
        <taxon>Alicyclobacillaceae</taxon>
        <taxon>Alicyclobacillus</taxon>
    </lineage>
</organism>
<dbReference type="Pfam" id="PF00359">
    <property type="entry name" value="PTS_EIIA_2"/>
    <property type="match status" value="1"/>
</dbReference>
<dbReference type="Gene3D" id="3.40.930.10">
    <property type="entry name" value="Mannitol-specific EII, Chain A"/>
    <property type="match status" value="1"/>
</dbReference>
<evidence type="ECO:0000256" key="3">
    <source>
        <dbReference type="ARBA" id="ARBA00023015"/>
    </source>
</evidence>
<feature type="domain" description="PRD" evidence="7">
    <location>
        <begin position="281"/>
        <end position="388"/>
    </location>
</feature>
<dbReference type="InterPro" id="IPR016152">
    <property type="entry name" value="PTrfase/Anion_transptr"/>
</dbReference>
<dbReference type="InterPro" id="IPR011608">
    <property type="entry name" value="PRD"/>
</dbReference>
<comment type="caution">
    <text evidence="8">The sequence shown here is derived from an EMBL/GenBank/DDBJ whole genome shotgun (WGS) entry which is preliminary data.</text>
</comment>
<evidence type="ECO:0000256" key="1">
    <source>
        <dbReference type="ARBA" id="ARBA00022679"/>
    </source>
</evidence>
<dbReference type="PROSITE" id="PS51094">
    <property type="entry name" value="PTS_EIIA_TYPE_2"/>
    <property type="match status" value="1"/>
</dbReference>
<dbReference type="RefSeq" id="WP_274456297.1">
    <property type="nucleotide sequence ID" value="NZ_CP067097.1"/>
</dbReference>
<evidence type="ECO:0000313" key="9">
    <source>
        <dbReference type="Proteomes" id="UP001232973"/>
    </source>
</evidence>
<dbReference type="InterPro" id="IPR013011">
    <property type="entry name" value="PTS_EIIB_2"/>
</dbReference>
<keyword evidence="9" id="KW-1185">Reference proteome</keyword>
<dbReference type="EMBL" id="JAUSTP010000008">
    <property type="protein sequence ID" value="MDQ0189492.1"/>
    <property type="molecule type" value="Genomic_DNA"/>
</dbReference>
<evidence type="ECO:0000256" key="2">
    <source>
        <dbReference type="ARBA" id="ARBA00022737"/>
    </source>
</evidence>
<protein>
    <submittedName>
        <fullName evidence="8">Mannitol operon transcriptional antiterminator</fullName>
    </submittedName>
</protein>
<evidence type="ECO:0000256" key="4">
    <source>
        <dbReference type="ARBA" id="ARBA00023163"/>
    </source>
</evidence>
<dbReference type="Gene3D" id="1.10.1790.10">
    <property type="entry name" value="PRD domain"/>
    <property type="match status" value="1"/>
</dbReference>
<accession>A0ABT9XGR8</accession>
<dbReference type="Gene3D" id="3.40.50.2300">
    <property type="match status" value="1"/>
</dbReference>
<feature type="domain" description="PTS EIIB type-2" evidence="6">
    <location>
        <begin position="391"/>
        <end position="477"/>
    </location>
</feature>
<dbReference type="Pfam" id="PF00874">
    <property type="entry name" value="PRD"/>
    <property type="match status" value="1"/>
</dbReference>
<dbReference type="InterPro" id="IPR002178">
    <property type="entry name" value="PTS_EIIA_type-2_dom"/>
</dbReference>
<dbReference type="CDD" id="cd05568">
    <property type="entry name" value="PTS_IIB_bgl_like"/>
    <property type="match status" value="1"/>
</dbReference>
<keyword evidence="1" id="KW-0808">Transferase</keyword>
<dbReference type="SUPFAM" id="SSF52794">
    <property type="entry name" value="PTS system IIB component-like"/>
    <property type="match status" value="1"/>
</dbReference>
<dbReference type="PROSITE" id="PS51372">
    <property type="entry name" value="PRD_2"/>
    <property type="match status" value="1"/>
</dbReference>
<keyword evidence="3" id="KW-0805">Transcription regulation</keyword>
<dbReference type="PANTHER" id="PTHR30185:SF18">
    <property type="entry name" value="TRANSCRIPTIONAL REGULATOR MTLR"/>
    <property type="match status" value="1"/>
</dbReference>
<dbReference type="InterPro" id="IPR036634">
    <property type="entry name" value="PRD_sf"/>
</dbReference>
<reference evidence="8 9" key="1">
    <citation type="submission" date="2023-07" db="EMBL/GenBank/DDBJ databases">
        <title>Genomic Encyclopedia of Type Strains, Phase IV (KMG-IV): sequencing the most valuable type-strain genomes for metagenomic binning, comparative biology and taxonomic classification.</title>
        <authorList>
            <person name="Goeker M."/>
        </authorList>
    </citation>
    <scope>NUCLEOTIDE SEQUENCE [LARGE SCALE GENOMIC DNA]</scope>
    <source>
        <strain evidence="8 9">DSM 4006</strain>
    </source>
</reference>
<evidence type="ECO:0000259" key="7">
    <source>
        <dbReference type="PROSITE" id="PS51372"/>
    </source>
</evidence>
<keyword evidence="2" id="KW-0677">Repeat</keyword>
<evidence type="ECO:0000259" key="5">
    <source>
        <dbReference type="PROSITE" id="PS51094"/>
    </source>
</evidence>
<name>A0ABT9XGR8_9BACL</name>
<dbReference type="Proteomes" id="UP001232973">
    <property type="component" value="Unassembled WGS sequence"/>
</dbReference>
<dbReference type="PANTHER" id="PTHR30185">
    <property type="entry name" value="CRYPTIC BETA-GLUCOSIDE BGL OPERON ANTITERMINATOR"/>
    <property type="match status" value="1"/>
</dbReference>
<dbReference type="PROSITE" id="PS51099">
    <property type="entry name" value="PTS_EIIB_TYPE_2"/>
    <property type="match status" value="1"/>
</dbReference>
<evidence type="ECO:0000313" key="8">
    <source>
        <dbReference type="EMBL" id="MDQ0189492.1"/>
    </source>
</evidence>
<dbReference type="SUPFAM" id="SSF63520">
    <property type="entry name" value="PTS-regulatory domain, PRD"/>
    <property type="match status" value="1"/>
</dbReference>
<evidence type="ECO:0000259" key="6">
    <source>
        <dbReference type="PROSITE" id="PS51099"/>
    </source>
</evidence>
<gene>
    <name evidence="8" type="ORF">J2S03_001324</name>
</gene>
<proteinExistence type="predicted"/>
<dbReference type="SUPFAM" id="SSF55804">
    <property type="entry name" value="Phoshotransferase/anion transport protein"/>
    <property type="match status" value="1"/>
</dbReference>
<sequence>MDTLVRRLQVSRRTIQRDLHAMQMYLRTFQLVLRVEPQNIELRGESARVTELLEHVGKLPETLALRPKDRELQVALDLLIEEGPSKLGYFGRQLNVTAASLSQSMDDLAQWLRAHGLELIRRRGYGVEVRGDEAARREAIADLVHDQVSLPDLVAFLRQVEEQGPLHPMLAWFAKWFRADVLAKVRSVLLDELADSNPPLDEAAFYGFMLHVLLTMTRVTQGAILSAAGQPDAAPLDVQVCTRILQRLLPQAANLAGEAHYLANHLRGAKVLMTEENRILPLHITSMDLAYRIIQRLETALAMPLTRDQHFITGMAQHLEPAIHRLTAGLLIRNPLLPDIRRQYPALFEAMRDATDYVLARYHLEVPDEEIGYLTMHLGASVERQRAQSKWRARIVCLNGISSAELLASRIQKEFPQIQIVGVSALDAPQEDACDLVISTVPYEDSRHPVVMVSPFLTPEERRNVQVALDDLESTRPSVGFSRFFSETEPKPDTDHTERDLSERVFVQTTAAENLREVIDQIADDVWSGGYATDRASVIQAILQREHLGRIVLPGKRLSVLHARCGTLRGCFIGVYRLQSPIVVPGVGKTEEAVDTVLVLLARMDESMATIRLLGKVSSALVMDPDMVAVLRAAPVAQVRQSVLRAMVQTEE</sequence>
<dbReference type="InterPro" id="IPR036095">
    <property type="entry name" value="PTS_EIIB-like_sf"/>
</dbReference>
<keyword evidence="4" id="KW-0804">Transcription</keyword>